<proteinExistence type="predicted"/>
<dbReference type="Proteomes" id="UP000234632">
    <property type="component" value="Unassembled WGS sequence"/>
</dbReference>
<organism evidence="1 2">
    <name type="scientific">Kocuria flava</name>
    <dbReference type="NCBI Taxonomy" id="446860"/>
    <lineage>
        <taxon>Bacteria</taxon>
        <taxon>Bacillati</taxon>
        <taxon>Actinomycetota</taxon>
        <taxon>Actinomycetes</taxon>
        <taxon>Micrococcales</taxon>
        <taxon>Micrococcaceae</taxon>
        <taxon>Kocuria</taxon>
    </lineage>
</organism>
<reference evidence="1 2" key="1">
    <citation type="submission" date="2015-12" db="EMBL/GenBank/DDBJ databases">
        <authorList>
            <person name="Shamseldin A."/>
            <person name="Moawad H."/>
            <person name="Abd El-Rahim W.M."/>
            <person name="Sadowsky M.J."/>
        </authorList>
    </citation>
    <scope>NUCLEOTIDE SEQUENCE [LARGE SCALE GENOMIC DNA]</scope>
    <source>
        <strain evidence="1 2">S43</strain>
    </source>
</reference>
<dbReference type="EMBL" id="LOMZ01000002">
    <property type="protein sequence ID" value="PLC10918.1"/>
    <property type="molecule type" value="Genomic_DNA"/>
</dbReference>
<gene>
    <name evidence="1" type="ORF">AUQ48_16570</name>
</gene>
<comment type="caution">
    <text evidence="1">The sequence shown here is derived from an EMBL/GenBank/DDBJ whole genome shotgun (WGS) entry which is preliminary data.</text>
</comment>
<evidence type="ECO:0000313" key="1">
    <source>
        <dbReference type="EMBL" id="PLC10918.1"/>
    </source>
</evidence>
<protein>
    <submittedName>
        <fullName evidence="1">Uncharacterized protein</fullName>
    </submittedName>
</protein>
<name>A0A2N4SY62_9MICC</name>
<sequence>MDIGNTAVVGDLQMQALSTWVEVQDCLDLLVEGMRADVPSREEVLQIVRSQSVKRCAAVGGRWGSWAGLRIFDGSGQDRVQHVELVGNAGAVVVPGEVRSDQ</sequence>
<dbReference type="AlphaFoldDB" id="A0A2N4SY62"/>
<evidence type="ECO:0000313" key="2">
    <source>
        <dbReference type="Proteomes" id="UP000234632"/>
    </source>
</evidence>
<accession>A0A2N4SY62</accession>